<dbReference type="AlphaFoldDB" id="A0A7X7LYM1"/>
<evidence type="ECO:0000313" key="8">
    <source>
        <dbReference type="EMBL" id="NLF55801.1"/>
    </source>
</evidence>
<dbReference type="PANTHER" id="PTHR10434">
    <property type="entry name" value="1-ACYL-SN-GLYCEROL-3-PHOSPHATE ACYLTRANSFERASE"/>
    <property type="match status" value="1"/>
</dbReference>
<evidence type="ECO:0000256" key="4">
    <source>
        <dbReference type="ARBA" id="ARBA00023098"/>
    </source>
</evidence>
<dbReference type="OrthoDB" id="9806880at2"/>
<evidence type="ECO:0000256" key="5">
    <source>
        <dbReference type="ARBA" id="ARBA00023315"/>
    </source>
</evidence>
<keyword evidence="4" id="KW-0443">Lipid metabolism</keyword>
<dbReference type="GO" id="GO:0006654">
    <property type="term" value="P:phosphatidic acid biosynthetic process"/>
    <property type="evidence" value="ECO:0007669"/>
    <property type="project" value="TreeGrafter"/>
</dbReference>
<evidence type="ECO:0000256" key="2">
    <source>
        <dbReference type="ARBA" id="ARBA00022516"/>
    </source>
</evidence>
<dbReference type="Pfam" id="PF01553">
    <property type="entry name" value="Acyltransferase"/>
    <property type="match status" value="1"/>
</dbReference>
<sequence>MHLLEGSLTLACVFPLVRPATRLRLRQRWSTHLLGVLGIDLRTGGQAVQPGSLLVANHISWVDIFVINALAPTAFISKAEVRAWPLIGWLAARHETVFLRRGSRGHVRQVNAEIAALLEAGRNVAVFPEGTTTDGSKVLGFHAALLQPALSAGHPVQPVALSYRGPDGSFSRAPAYDGDISLGACLAAIVAERGLVAHAQPSAPIPAGAQADRRSVAQAAREIILRLTLDLEPQAETWKTSPSSTRSAVSLPPQTQPESSAISPGAR</sequence>
<comment type="pathway">
    <text evidence="1">Lipid metabolism.</text>
</comment>
<reference evidence="8 9" key="1">
    <citation type="journal article" date="2020" name="Biotechnol. Biofuels">
        <title>New insights from the biogas microbiome by comprehensive genome-resolved metagenomics of nearly 1600 species originating from multiple anaerobic digesters.</title>
        <authorList>
            <person name="Campanaro S."/>
            <person name="Treu L."/>
            <person name="Rodriguez-R L.M."/>
            <person name="Kovalovszki A."/>
            <person name="Ziels R.M."/>
            <person name="Maus I."/>
            <person name="Zhu X."/>
            <person name="Kougias P.G."/>
            <person name="Basile A."/>
            <person name="Luo G."/>
            <person name="Schluter A."/>
            <person name="Konstantinidis K.T."/>
            <person name="Angelidaki I."/>
        </authorList>
    </citation>
    <scope>NUCLEOTIDE SEQUENCE [LARGE SCALE GENOMIC DNA]</scope>
    <source>
        <strain evidence="8">AS06rmzACSIP_256</strain>
    </source>
</reference>
<evidence type="ECO:0000256" key="1">
    <source>
        <dbReference type="ARBA" id="ARBA00005189"/>
    </source>
</evidence>
<dbReference type="SMART" id="SM00563">
    <property type="entry name" value="PlsC"/>
    <property type="match status" value="1"/>
</dbReference>
<dbReference type="PANTHER" id="PTHR10434:SF64">
    <property type="entry name" value="1-ACYL-SN-GLYCEROL-3-PHOSPHATE ACYLTRANSFERASE-RELATED"/>
    <property type="match status" value="1"/>
</dbReference>
<evidence type="ECO:0000259" key="7">
    <source>
        <dbReference type="SMART" id="SM00563"/>
    </source>
</evidence>
<dbReference type="InterPro" id="IPR002123">
    <property type="entry name" value="Plipid/glycerol_acylTrfase"/>
</dbReference>
<dbReference type="SUPFAM" id="SSF69593">
    <property type="entry name" value="Glycerol-3-phosphate (1)-acyltransferase"/>
    <property type="match status" value="1"/>
</dbReference>
<protein>
    <submittedName>
        <fullName evidence="8">1-acyl-sn-glycerol-3-phosphate acyltransferase</fullName>
    </submittedName>
</protein>
<dbReference type="GO" id="GO:0003841">
    <property type="term" value="F:1-acylglycerol-3-phosphate O-acyltransferase activity"/>
    <property type="evidence" value="ECO:0007669"/>
    <property type="project" value="TreeGrafter"/>
</dbReference>
<feature type="compositionally biased region" description="Polar residues" evidence="6">
    <location>
        <begin position="237"/>
        <end position="267"/>
    </location>
</feature>
<evidence type="ECO:0000256" key="6">
    <source>
        <dbReference type="SAM" id="MobiDB-lite"/>
    </source>
</evidence>
<evidence type="ECO:0000313" key="9">
    <source>
        <dbReference type="Proteomes" id="UP000536534"/>
    </source>
</evidence>
<comment type="caution">
    <text evidence="8">The sequence shown here is derived from an EMBL/GenBank/DDBJ whole genome shotgun (WGS) entry which is preliminary data.</text>
</comment>
<gene>
    <name evidence="8" type="ORF">GX576_15645</name>
</gene>
<keyword evidence="5 8" id="KW-0012">Acyltransferase</keyword>
<organism evidence="8 9">
    <name type="scientific">Thauera phenolivorans</name>
    <dbReference type="NCBI Taxonomy" id="1792543"/>
    <lineage>
        <taxon>Bacteria</taxon>
        <taxon>Pseudomonadati</taxon>
        <taxon>Pseudomonadota</taxon>
        <taxon>Betaproteobacteria</taxon>
        <taxon>Rhodocyclales</taxon>
        <taxon>Zoogloeaceae</taxon>
        <taxon>Thauera</taxon>
    </lineage>
</organism>
<proteinExistence type="predicted"/>
<dbReference type="Proteomes" id="UP000536534">
    <property type="component" value="Unassembled WGS sequence"/>
</dbReference>
<accession>A0A7X7LYM1</accession>
<dbReference type="EMBL" id="JAAYYV010000452">
    <property type="protein sequence ID" value="NLF55801.1"/>
    <property type="molecule type" value="Genomic_DNA"/>
</dbReference>
<keyword evidence="2" id="KW-0444">Lipid biosynthesis</keyword>
<feature type="domain" description="Phospholipid/glycerol acyltransferase" evidence="7">
    <location>
        <begin position="52"/>
        <end position="164"/>
    </location>
</feature>
<keyword evidence="3 8" id="KW-0808">Transferase</keyword>
<evidence type="ECO:0000256" key="3">
    <source>
        <dbReference type="ARBA" id="ARBA00022679"/>
    </source>
</evidence>
<name>A0A7X7LYM1_9RHOO</name>
<dbReference type="CDD" id="cd07989">
    <property type="entry name" value="LPLAT_AGPAT-like"/>
    <property type="match status" value="1"/>
</dbReference>
<feature type="region of interest" description="Disordered" evidence="6">
    <location>
        <begin position="234"/>
        <end position="267"/>
    </location>
</feature>